<evidence type="ECO:0000256" key="2">
    <source>
        <dbReference type="ARBA" id="ARBA00022448"/>
    </source>
</evidence>
<dbReference type="PROSITE" id="PS51093">
    <property type="entry name" value="PTS_EIIA_TYPE_1"/>
    <property type="match status" value="1"/>
</dbReference>
<feature type="domain" description="PTS EIIC type-1" evidence="15">
    <location>
        <begin position="306"/>
        <end position="652"/>
    </location>
</feature>
<dbReference type="NCBIfam" id="TIGR00830">
    <property type="entry name" value="PTBA"/>
    <property type="match status" value="1"/>
</dbReference>
<dbReference type="InterPro" id="IPR018113">
    <property type="entry name" value="PTrfase_EIIB_Cys"/>
</dbReference>
<keyword evidence="4" id="KW-0762">Sugar transport</keyword>
<feature type="transmembrane region" description="Helical" evidence="12">
    <location>
        <begin position="332"/>
        <end position="355"/>
    </location>
</feature>
<keyword evidence="17" id="KW-1185">Reference proteome</keyword>
<feature type="transmembrane region" description="Helical" evidence="12">
    <location>
        <begin position="362"/>
        <end position="382"/>
    </location>
</feature>
<evidence type="ECO:0000259" key="14">
    <source>
        <dbReference type="PROSITE" id="PS51098"/>
    </source>
</evidence>
<evidence type="ECO:0000256" key="4">
    <source>
        <dbReference type="ARBA" id="ARBA00022597"/>
    </source>
</evidence>
<reference evidence="16 17" key="1">
    <citation type="journal article" date="2015" name="Genome Announc.">
        <title>Expanding the biotechnology potential of lactobacilli through comparative genomics of 213 strains and associated genera.</title>
        <authorList>
            <person name="Sun Z."/>
            <person name="Harris H.M."/>
            <person name="McCann A."/>
            <person name="Guo C."/>
            <person name="Argimon S."/>
            <person name="Zhang W."/>
            <person name="Yang X."/>
            <person name="Jeffery I.B."/>
            <person name="Cooney J.C."/>
            <person name="Kagawa T.F."/>
            <person name="Liu W."/>
            <person name="Song Y."/>
            <person name="Salvetti E."/>
            <person name="Wrobel A."/>
            <person name="Rasinkangas P."/>
            <person name="Parkhill J."/>
            <person name="Rea M.C."/>
            <person name="O'Sullivan O."/>
            <person name="Ritari J."/>
            <person name="Douillard F.P."/>
            <person name="Paul Ross R."/>
            <person name="Yang R."/>
            <person name="Briner A.E."/>
            <person name="Felis G.E."/>
            <person name="de Vos W.M."/>
            <person name="Barrangou R."/>
            <person name="Klaenhammer T.R."/>
            <person name="Caufield P.W."/>
            <person name="Cui Y."/>
            <person name="Zhang H."/>
            <person name="O'Toole P.W."/>
        </authorList>
    </citation>
    <scope>NUCLEOTIDE SEQUENCE [LARGE SCALE GENOMIC DNA]</scope>
    <source>
        <strain evidence="16 17">LMG 26013</strain>
    </source>
</reference>
<accession>A0A0R2MT96</accession>
<feature type="active site" description="Phosphocysteine intermediate; for EIIB activity" evidence="11">
    <location>
        <position position="203"/>
    </location>
</feature>
<evidence type="ECO:0000256" key="11">
    <source>
        <dbReference type="PROSITE-ProRule" id="PRU00421"/>
    </source>
</evidence>
<keyword evidence="8" id="KW-0418">Kinase</keyword>
<name>A0A0R2MT96_9LACO</name>
<dbReference type="STRING" id="942150.IV64_GL000880"/>
<evidence type="ECO:0000313" key="16">
    <source>
        <dbReference type="EMBL" id="KRO14707.1"/>
    </source>
</evidence>
<comment type="subcellular location">
    <subcellularLocation>
        <location evidence="1">Cell membrane</location>
        <topology evidence="1">Multi-pass membrane protein</topology>
    </subcellularLocation>
</comment>
<dbReference type="EMBL" id="JQCL01000008">
    <property type="protein sequence ID" value="KRO14707.1"/>
    <property type="molecule type" value="Genomic_DNA"/>
</dbReference>
<keyword evidence="10 12" id="KW-0472">Membrane</keyword>
<dbReference type="Pfam" id="PF02378">
    <property type="entry name" value="PTS_EIIC"/>
    <property type="match status" value="1"/>
</dbReference>
<evidence type="ECO:0000256" key="12">
    <source>
        <dbReference type="SAM" id="Phobius"/>
    </source>
</evidence>
<feature type="transmembrane region" description="Helical" evidence="12">
    <location>
        <begin position="479"/>
        <end position="500"/>
    </location>
</feature>
<evidence type="ECO:0000259" key="13">
    <source>
        <dbReference type="PROSITE" id="PS51093"/>
    </source>
</evidence>
<dbReference type="PANTHER" id="PTHR30175:SF1">
    <property type="entry name" value="PTS SYSTEM ARBUTIN-, CELLOBIOSE-, AND SALICIN-SPECIFIC EIIBC COMPONENT-RELATED"/>
    <property type="match status" value="1"/>
</dbReference>
<dbReference type="InterPro" id="IPR013013">
    <property type="entry name" value="PTS_EIIC_1"/>
</dbReference>
<feature type="transmembrane region" description="Helical" evidence="12">
    <location>
        <begin position="545"/>
        <end position="564"/>
    </location>
</feature>
<evidence type="ECO:0000259" key="15">
    <source>
        <dbReference type="PROSITE" id="PS51103"/>
    </source>
</evidence>
<dbReference type="GO" id="GO:0008982">
    <property type="term" value="F:protein-N(PI)-phosphohistidine-sugar phosphotransferase activity"/>
    <property type="evidence" value="ECO:0007669"/>
    <property type="project" value="InterPro"/>
</dbReference>
<dbReference type="FunFam" id="3.30.1360.60:FF:000001">
    <property type="entry name" value="PTS system glucose-specific IIBC component PtsG"/>
    <property type="match status" value="1"/>
</dbReference>
<dbReference type="GO" id="GO:0005886">
    <property type="term" value="C:plasma membrane"/>
    <property type="evidence" value="ECO:0007669"/>
    <property type="project" value="UniProtKB-SubCell"/>
</dbReference>
<dbReference type="PROSITE" id="PS01035">
    <property type="entry name" value="PTS_EIIB_TYPE_1_CYS"/>
    <property type="match status" value="1"/>
</dbReference>
<dbReference type="AlphaFoldDB" id="A0A0R2MT96"/>
<dbReference type="GO" id="GO:0016301">
    <property type="term" value="F:kinase activity"/>
    <property type="evidence" value="ECO:0007669"/>
    <property type="project" value="UniProtKB-KW"/>
</dbReference>
<feature type="transmembrane region" description="Helical" evidence="12">
    <location>
        <begin position="394"/>
        <end position="416"/>
    </location>
</feature>
<dbReference type="GO" id="GO:0090589">
    <property type="term" value="F:protein-phosphocysteine-trehalose phosphotransferase system transporter activity"/>
    <property type="evidence" value="ECO:0007669"/>
    <property type="project" value="TreeGrafter"/>
</dbReference>
<feature type="transmembrane region" description="Helical" evidence="12">
    <location>
        <begin position="570"/>
        <end position="588"/>
    </location>
</feature>
<keyword evidence="2" id="KW-0813">Transport</keyword>
<dbReference type="InterPro" id="IPR001996">
    <property type="entry name" value="PTS_IIB_1"/>
</dbReference>
<dbReference type="InterPro" id="IPR050558">
    <property type="entry name" value="PTS_Sugar-Specific_Components"/>
</dbReference>
<dbReference type="Pfam" id="PF00367">
    <property type="entry name" value="PTS_EIIB"/>
    <property type="match status" value="1"/>
</dbReference>
<evidence type="ECO:0000256" key="3">
    <source>
        <dbReference type="ARBA" id="ARBA00022475"/>
    </source>
</evidence>
<dbReference type="Pfam" id="PF00358">
    <property type="entry name" value="PTS_EIIA_1"/>
    <property type="match status" value="1"/>
</dbReference>
<proteinExistence type="predicted"/>
<evidence type="ECO:0000256" key="9">
    <source>
        <dbReference type="ARBA" id="ARBA00022989"/>
    </source>
</evidence>
<feature type="transmembrane region" description="Helical" evidence="12">
    <location>
        <begin position="288"/>
        <end position="312"/>
    </location>
</feature>
<feature type="domain" description="PTS EIIA type-1" evidence="13">
    <location>
        <begin position="29"/>
        <end position="133"/>
    </location>
</feature>
<evidence type="ECO:0000313" key="17">
    <source>
        <dbReference type="Proteomes" id="UP000051783"/>
    </source>
</evidence>
<evidence type="ECO:0000256" key="8">
    <source>
        <dbReference type="ARBA" id="ARBA00022777"/>
    </source>
</evidence>
<keyword evidence="7 12" id="KW-0812">Transmembrane</keyword>
<dbReference type="Gene3D" id="2.70.70.10">
    <property type="entry name" value="Glucose Permease (Domain IIA)"/>
    <property type="match status" value="1"/>
</dbReference>
<dbReference type="SUPFAM" id="SSF55604">
    <property type="entry name" value="Glucose permease domain IIB"/>
    <property type="match status" value="1"/>
</dbReference>
<dbReference type="PANTHER" id="PTHR30175">
    <property type="entry name" value="PHOSPHOTRANSFERASE SYSTEM TRANSPORT PROTEIN"/>
    <property type="match status" value="1"/>
</dbReference>
<gene>
    <name evidence="16" type="ORF">IV64_GL000880</name>
</gene>
<dbReference type="CDD" id="cd00212">
    <property type="entry name" value="PTS_IIB_glc"/>
    <property type="match status" value="1"/>
</dbReference>
<feature type="domain" description="PTS EIIB type-1" evidence="14">
    <location>
        <begin position="181"/>
        <end position="263"/>
    </location>
</feature>
<comment type="caution">
    <text evidence="16">The sequence shown here is derived from an EMBL/GenBank/DDBJ whole genome shotgun (WGS) entry which is preliminary data.</text>
</comment>
<dbReference type="InterPro" id="IPR003352">
    <property type="entry name" value="PTS_EIIC"/>
</dbReference>
<keyword evidence="3" id="KW-1003">Cell membrane</keyword>
<dbReference type="GO" id="GO:0009401">
    <property type="term" value="P:phosphoenolpyruvate-dependent sugar phosphotransferase system"/>
    <property type="evidence" value="ECO:0007669"/>
    <property type="project" value="UniProtKB-KW"/>
</dbReference>
<dbReference type="InterPro" id="IPR036878">
    <property type="entry name" value="Glu_permease_IIB"/>
</dbReference>
<sequence>MSKMAAETVMTTLCAPVAGRLHELKVMDDPVFSQGLMGVGFAIEPTDGRVYAPVSGKVTMVAKTKHAVGLRTVTGVEVLLHLGIDTVELDGRPFELMVKVGEQVVAGQVLVRMDLTMIKEVHKVPTVITVVTNSTALQAQLFLKSEAGLVQPHVPVAMVTTLEEASPAMTSSATGQTGAYTQLATQIIQGVGGRDNVTSVIHCITRLRFYLKDETLVQRTQLTELSGVIDVAHAADQLQVVIGSAVNDVYDAVMAQLGPQFMGENTEAVVEPPKQKSKSLLGVIKQSLNSLIGVMTASMIPVIGILAGSGILKGILAALTGFKILNPTDGTYMVLNAVGDAVFYFLPIILGFTAAKRLGSNPIVLAVVGGILVYPSLISAAGKAATAQITVFGLPVHLMTYSASVFPIILAAWLGVYVEKGLKKLLPVALRGVFSPIIEALVLGLVILGIVGPLMTVVSQVLADAILATYNFSPALSGLVVGGLYQLMVIFGLHWGLVPIVVNDLATNGHSYLNALISVTMVAQGGAALAVALKTRHRKLKRLSLAAAVSAFCGVTEPAIYGVNLKYKRVFIVGSIASALGGLLTGLLRVNNYALSGALIGFPAFITPDVGIGSNFYGYLISHYGTLLIAMVAVYFFGFSDKMRTEKALDSH</sequence>
<evidence type="ECO:0000256" key="7">
    <source>
        <dbReference type="ARBA" id="ARBA00022692"/>
    </source>
</evidence>
<dbReference type="PROSITE" id="PS00371">
    <property type="entry name" value="PTS_EIIA_TYPE_1_HIS"/>
    <property type="match status" value="1"/>
</dbReference>
<evidence type="ECO:0000256" key="5">
    <source>
        <dbReference type="ARBA" id="ARBA00022679"/>
    </source>
</evidence>
<dbReference type="PROSITE" id="PS51103">
    <property type="entry name" value="PTS_EIIC_TYPE_1"/>
    <property type="match status" value="1"/>
</dbReference>
<feature type="transmembrane region" description="Helical" evidence="12">
    <location>
        <begin position="512"/>
        <end position="533"/>
    </location>
</feature>
<keyword evidence="6" id="KW-0598">Phosphotransferase system</keyword>
<keyword evidence="9 12" id="KW-1133">Transmembrane helix</keyword>
<organism evidence="16 17">
    <name type="scientific">Lactiplantibacillus xiangfangensis</name>
    <dbReference type="NCBI Taxonomy" id="942150"/>
    <lineage>
        <taxon>Bacteria</taxon>
        <taxon>Bacillati</taxon>
        <taxon>Bacillota</taxon>
        <taxon>Bacilli</taxon>
        <taxon>Lactobacillales</taxon>
        <taxon>Lactobacillaceae</taxon>
        <taxon>Lactiplantibacillus</taxon>
    </lineage>
</organism>
<dbReference type="PATRIC" id="fig|942150.3.peg.903"/>
<protein>
    <submittedName>
        <fullName evidence="16">Beta-glucosides PTS, EIIABC</fullName>
    </submittedName>
</protein>
<dbReference type="InterPro" id="IPR001127">
    <property type="entry name" value="PTS_EIIA_1_perm"/>
</dbReference>
<evidence type="ECO:0000256" key="1">
    <source>
        <dbReference type="ARBA" id="ARBA00004651"/>
    </source>
</evidence>
<evidence type="ECO:0000256" key="10">
    <source>
        <dbReference type="ARBA" id="ARBA00023136"/>
    </source>
</evidence>
<dbReference type="Gene3D" id="3.30.1360.60">
    <property type="entry name" value="Glucose permease domain IIB"/>
    <property type="match status" value="1"/>
</dbReference>
<dbReference type="GO" id="GO:0015771">
    <property type="term" value="P:trehalose transport"/>
    <property type="evidence" value="ECO:0007669"/>
    <property type="project" value="TreeGrafter"/>
</dbReference>
<feature type="transmembrane region" description="Helical" evidence="12">
    <location>
        <begin position="616"/>
        <end position="637"/>
    </location>
</feature>
<dbReference type="Proteomes" id="UP000051783">
    <property type="component" value="Unassembled WGS sequence"/>
</dbReference>
<dbReference type="SUPFAM" id="SSF51261">
    <property type="entry name" value="Duplicated hybrid motif"/>
    <property type="match status" value="1"/>
</dbReference>
<dbReference type="PROSITE" id="PS51098">
    <property type="entry name" value="PTS_EIIB_TYPE_1"/>
    <property type="match status" value="1"/>
</dbReference>
<keyword evidence="5" id="KW-0808">Transferase</keyword>
<dbReference type="OrthoDB" id="9769191at2"/>
<evidence type="ECO:0000256" key="6">
    <source>
        <dbReference type="ARBA" id="ARBA00022683"/>
    </source>
</evidence>
<dbReference type="InterPro" id="IPR011055">
    <property type="entry name" value="Dup_hybrid_motif"/>
</dbReference>